<evidence type="ECO:0000256" key="1">
    <source>
        <dbReference type="ARBA" id="ARBA00004117"/>
    </source>
</evidence>
<dbReference type="EMBL" id="FWXI01000025">
    <property type="protein sequence ID" value="SMD09770.1"/>
    <property type="molecule type" value="Genomic_DNA"/>
</dbReference>
<dbReference type="GO" id="GO:0009424">
    <property type="term" value="C:bacterial-type flagellum hook"/>
    <property type="evidence" value="ECO:0007669"/>
    <property type="project" value="TreeGrafter"/>
</dbReference>
<evidence type="ECO:0000259" key="6">
    <source>
        <dbReference type="Pfam" id="PF06429"/>
    </source>
</evidence>
<dbReference type="Pfam" id="PF06429">
    <property type="entry name" value="Flg_bbr_C"/>
    <property type="match status" value="1"/>
</dbReference>
<dbReference type="Pfam" id="PF00460">
    <property type="entry name" value="Flg_bb_rod"/>
    <property type="match status" value="1"/>
</dbReference>
<dbReference type="NCBIfam" id="TIGR03506">
    <property type="entry name" value="FlgEFG_subfam"/>
    <property type="match status" value="2"/>
</dbReference>
<protein>
    <recommendedName>
        <fullName evidence="4">Flagellar hook protein FlgE</fullName>
    </recommendedName>
</protein>
<dbReference type="PROSITE" id="PS00588">
    <property type="entry name" value="FLAGELLA_BB_ROD"/>
    <property type="match status" value="1"/>
</dbReference>
<dbReference type="PANTHER" id="PTHR30435:SF1">
    <property type="entry name" value="FLAGELLAR HOOK PROTEIN FLGE"/>
    <property type="match status" value="1"/>
</dbReference>
<dbReference type="InterPro" id="IPR010930">
    <property type="entry name" value="Flg_bb/hook_C_dom"/>
</dbReference>
<dbReference type="InterPro" id="IPR019776">
    <property type="entry name" value="Flagellar_basal_body_rod_CS"/>
</dbReference>
<evidence type="ECO:0000256" key="2">
    <source>
        <dbReference type="ARBA" id="ARBA00009677"/>
    </source>
</evidence>
<keyword evidence="7" id="KW-0969">Cilium</keyword>
<accession>A0A1W2EJ77</accession>
<dbReference type="OrthoDB" id="9804559at2"/>
<keyword evidence="7" id="KW-0966">Cell projection</keyword>
<keyword evidence="7" id="KW-0282">Flagellum</keyword>
<feature type="domain" description="Flagellar basal-body/hook protein C-terminal" evidence="6">
    <location>
        <begin position="579"/>
        <end position="622"/>
    </location>
</feature>
<gene>
    <name evidence="7" type="ORF">SAMN04488500_12510</name>
</gene>
<evidence type="ECO:0000313" key="7">
    <source>
        <dbReference type="EMBL" id="SMD09770.1"/>
    </source>
</evidence>
<dbReference type="GO" id="GO:0009425">
    <property type="term" value="C:bacterial-type flagellum basal body"/>
    <property type="evidence" value="ECO:0007669"/>
    <property type="project" value="UniProtKB-SubCell"/>
</dbReference>
<dbReference type="SUPFAM" id="SSF117143">
    <property type="entry name" value="Flagellar hook protein flgE"/>
    <property type="match status" value="2"/>
</dbReference>
<dbReference type="Gene3D" id="2.60.98.20">
    <property type="entry name" value="Flagellar hook protein FlgE"/>
    <property type="match status" value="1"/>
</dbReference>
<dbReference type="InterPro" id="IPR037925">
    <property type="entry name" value="FlgE/F/G-like"/>
</dbReference>
<proteinExistence type="inferred from homology"/>
<dbReference type="RefSeq" id="WP_084577919.1">
    <property type="nucleotide sequence ID" value="NZ_CP155572.1"/>
</dbReference>
<keyword evidence="8" id="KW-1185">Reference proteome</keyword>
<organism evidence="7 8">
    <name type="scientific">Sporomusa malonica</name>
    <dbReference type="NCBI Taxonomy" id="112901"/>
    <lineage>
        <taxon>Bacteria</taxon>
        <taxon>Bacillati</taxon>
        <taxon>Bacillota</taxon>
        <taxon>Negativicutes</taxon>
        <taxon>Selenomonadales</taxon>
        <taxon>Sporomusaceae</taxon>
        <taxon>Sporomusa</taxon>
    </lineage>
</organism>
<evidence type="ECO:0000256" key="3">
    <source>
        <dbReference type="ARBA" id="ARBA00023143"/>
    </source>
</evidence>
<evidence type="ECO:0000256" key="4">
    <source>
        <dbReference type="RuleBase" id="RU362116"/>
    </source>
</evidence>
<dbReference type="STRING" id="112901.SAMN04488500_12510"/>
<comment type="subcellular location">
    <subcellularLocation>
        <location evidence="1 4">Bacterial flagellum basal body</location>
    </subcellularLocation>
</comment>
<dbReference type="InterPro" id="IPR001444">
    <property type="entry name" value="Flag_bb_rod_N"/>
</dbReference>
<evidence type="ECO:0000313" key="8">
    <source>
        <dbReference type="Proteomes" id="UP000192738"/>
    </source>
</evidence>
<dbReference type="Proteomes" id="UP000192738">
    <property type="component" value="Unassembled WGS sequence"/>
</dbReference>
<dbReference type="InterPro" id="IPR037058">
    <property type="entry name" value="Falgellar_hook_FlgE_sf"/>
</dbReference>
<keyword evidence="3 4" id="KW-0975">Bacterial flagellum</keyword>
<reference evidence="7 8" key="1">
    <citation type="submission" date="2017-04" db="EMBL/GenBank/DDBJ databases">
        <authorList>
            <person name="Afonso C.L."/>
            <person name="Miller P.J."/>
            <person name="Scott M.A."/>
            <person name="Spackman E."/>
            <person name="Goraichik I."/>
            <person name="Dimitrov K.M."/>
            <person name="Suarez D.L."/>
            <person name="Swayne D.E."/>
        </authorList>
    </citation>
    <scope>NUCLEOTIDE SEQUENCE [LARGE SCALE GENOMIC DNA]</scope>
    <source>
        <strain evidence="7 8">DSM 5090</strain>
    </source>
</reference>
<dbReference type="GO" id="GO:0005829">
    <property type="term" value="C:cytosol"/>
    <property type="evidence" value="ECO:0007669"/>
    <property type="project" value="TreeGrafter"/>
</dbReference>
<feature type="domain" description="Flagellar basal body rod protein N-terminal" evidence="5">
    <location>
        <begin position="8"/>
        <end position="37"/>
    </location>
</feature>
<evidence type="ECO:0000259" key="5">
    <source>
        <dbReference type="Pfam" id="PF00460"/>
    </source>
</evidence>
<dbReference type="PANTHER" id="PTHR30435">
    <property type="entry name" value="FLAGELLAR PROTEIN"/>
    <property type="match status" value="1"/>
</dbReference>
<dbReference type="AlphaFoldDB" id="A0A1W2EJ77"/>
<comment type="similarity">
    <text evidence="2 4">Belongs to the flagella basal body rod proteins family.</text>
</comment>
<sequence>MAMMVALSSAVSGLKTEQTALDVIANNIANVNTTGYKSQTVTFSDMLSQTISAGSGATATTGSTNSQQIGLGVSIASTDTDLSVGSTSSSSNWTDVALTGSGYFIVQTETAGEYEFSRAGTLNVDDSGNLNIDGYIVCGWEEYTLDADGNKVYNTDGDVEPINIYSDDYSGNKKTLAALETSSADFSGVLGSSADVTAGATGLTSIGDTTDLDYDAASEITIYDEQGNDYDVTTNWKKCAVEGDITTWYWEASADDATISPSSGYVAFDSEGKMVTSATTLSAAVADTAGYTSSNVSVGTGVADGTYNVTVTGTSGAYTVTLSDGTNTYTASSTDGAATFTTGSGTITLSAPAAVSTGTSTFTVASGTAAVTDAGYAYSNVSIGAGSAAGAYSTTVTQNADGSTWDVALTYPDGTTKTVTGSKDGAATFTTTAGTITLSAPTSVQAGTTTFTVASTTTNFDSTPTLTVTTPASAGTDAITVALDFADITTSNTSDSVAGDANGYSAGTASSYSISSDGTIYCTYDNGEKLSIGQIALAVFDNAEGLEKVGGNFYTATISSGDYRTVVAGEGGSGKMTSYAVELSNVDLASQFSSMMISQRAYQANSKVISTSDDMLQSLINMVG</sequence>
<dbReference type="GO" id="GO:0071978">
    <property type="term" value="P:bacterial-type flagellum-dependent swarming motility"/>
    <property type="evidence" value="ECO:0007669"/>
    <property type="project" value="TreeGrafter"/>
</dbReference>
<dbReference type="InterPro" id="IPR020013">
    <property type="entry name" value="Flagellar_FlgE/F/G"/>
</dbReference>
<comment type="function">
    <text evidence="4">A flexible structure which links the flagellar filament to the drive apparatus in the basal body.</text>
</comment>
<name>A0A1W2EJ77_9FIRM</name>